<sequence length="217" mass="25005">MNWFKLSVIIAVLLPVYYYLDTYVLPTLFIFDTEVLQQIVNDSLAIAPKDNTTALFVEINRRLREVYGDKVNEFNTDDWMFNNAGNAMGSMFIQHASISEYLIFFGTAIGTEGHTGLHPSNDYFYILEGEQWAHKLGDPKPEIYRPGDMHWLKRGQMKQYSMPSTTWALELAQGWIPGMLPFGFADTFFSTLDFKTLGRTIYFTAKAMIENMLRGKF</sequence>
<proteinExistence type="inferred from homology"/>
<evidence type="ECO:0000256" key="8">
    <source>
        <dbReference type="RuleBase" id="RU368083"/>
    </source>
</evidence>
<keyword evidence="6 8" id="KW-0472">Membrane</keyword>
<evidence type="ECO:0000256" key="4">
    <source>
        <dbReference type="ARBA" id="ARBA00022824"/>
    </source>
</evidence>
<evidence type="ECO:0000256" key="5">
    <source>
        <dbReference type="ARBA" id="ARBA00022989"/>
    </source>
</evidence>
<accession>A0ABR1FCZ2</accession>
<dbReference type="PANTHER" id="PTHR10868:SF1">
    <property type="entry name" value="SIGMA NON-OPIOID INTRACELLULAR RECEPTOR 1"/>
    <property type="match status" value="1"/>
</dbReference>
<evidence type="ECO:0000256" key="6">
    <source>
        <dbReference type="ARBA" id="ARBA00023136"/>
    </source>
</evidence>
<comment type="pathway">
    <text evidence="7 8">Steroid metabolism; ergosterol biosynthesis.</text>
</comment>
<dbReference type="InterPro" id="IPR006716">
    <property type="entry name" value="ERG2_sigma1_rcpt-like"/>
</dbReference>
<comment type="similarity">
    <text evidence="2 8">Belongs to the ERG2 family.</text>
</comment>
<keyword evidence="5 8" id="KW-1133">Transmembrane helix</keyword>
<dbReference type="EMBL" id="JBBJBU010000001">
    <property type="protein sequence ID" value="KAK7207719.1"/>
    <property type="molecule type" value="Genomic_DNA"/>
</dbReference>
<keyword evidence="10" id="KW-1185">Reference proteome</keyword>
<dbReference type="RefSeq" id="XP_064770752.1">
    <property type="nucleotide sequence ID" value="XM_064911580.1"/>
</dbReference>
<evidence type="ECO:0000313" key="9">
    <source>
        <dbReference type="EMBL" id="KAK7207719.1"/>
    </source>
</evidence>
<dbReference type="EC" id="5.-.-.-" evidence="8"/>
<dbReference type="GeneID" id="90037092"/>
<reference evidence="9 10" key="1">
    <citation type="submission" date="2024-03" db="EMBL/GenBank/DDBJ databases">
        <title>Genome-scale model development and genomic sequencing of the oleaginous clade Lipomyces.</title>
        <authorList>
            <consortium name="Lawrence Berkeley National Laboratory"/>
            <person name="Czajka J.J."/>
            <person name="Han Y."/>
            <person name="Kim J."/>
            <person name="Mondo S.J."/>
            <person name="Hofstad B.A."/>
            <person name="Robles A."/>
            <person name="Haridas S."/>
            <person name="Riley R."/>
            <person name="LaButti K."/>
            <person name="Pangilinan J."/>
            <person name="Andreopoulos W."/>
            <person name="Lipzen A."/>
            <person name="Yan J."/>
            <person name="Wang M."/>
            <person name="Ng V."/>
            <person name="Grigoriev I.V."/>
            <person name="Spatafora J.W."/>
            <person name="Magnuson J.K."/>
            <person name="Baker S.E."/>
            <person name="Pomraning K.R."/>
        </authorList>
    </citation>
    <scope>NUCLEOTIDE SEQUENCE [LARGE SCALE GENOMIC DNA]</scope>
    <source>
        <strain evidence="9 10">Phaff 52-87</strain>
    </source>
</reference>
<comment type="caution">
    <text evidence="9">The sequence shown here is derived from an EMBL/GenBank/DDBJ whole genome shotgun (WGS) entry which is preliminary data.</text>
</comment>
<gene>
    <name evidence="9" type="ORF">BZA70DRAFT_272045</name>
</gene>
<comment type="subcellular location">
    <subcellularLocation>
        <location evidence="1">Endoplasmic reticulum membrane</location>
    </subcellularLocation>
</comment>
<evidence type="ECO:0000256" key="7">
    <source>
        <dbReference type="ARBA" id="ARBA00029435"/>
    </source>
</evidence>
<keyword evidence="3 8" id="KW-0812">Transmembrane</keyword>
<keyword evidence="4" id="KW-0256">Endoplasmic reticulum</keyword>
<organism evidence="9 10">
    <name type="scientific">Myxozyma melibiosi</name>
    <dbReference type="NCBI Taxonomy" id="54550"/>
    <lineage>
        <taxon>Eukaryota</taxon>
        <taxon>Fungi</taxon>
        <taxon>Dikarya</taxon>
        <taxon>Ascomycota</taxon>
        <taxon>Saccharomycotina</taxon>
        <taxon>Lipomycetes</taxon>
        <taxon>Lipomycetales</taxon>
        <taxon>Lipomycetaceae</taxon>
        <taxon>Myxozyma</taxon>
    </lineage>
</organism>
<evidence type="ECO:0000256" key="2">
    <source>
        <dbReference type="ARBA" id="ARBA00007141"/>
    </source>
</evidence>
<name>A0ABR1FCZ2_9ASCO</name>
<evidence type="ECO:0000313" key="10">
    <source>
        <dbReference type="Proteomes" id="UP001498771"/>
    </source>
</evidence>
<dbReference type="PANTHER" id="PTHR10868">
    <property type="entry name" value="SIGMA 1-TYPE OPIOID RECEPTOR-RELATED"/>
    <property type="match status" value="1"/>
</dbReference>
<evidence type="ECO:0000256" key="1">
    <source>
        <dbReference type="ARBA" id="ARBA00004586"/>
    </source>
</evidence>
<evidence type="ECO:0000256" key="3">
    <source>
        <dbReference type="ARBA" id="ARBA00022692"/>
    </source>
</evidence>
<comment type="function">
    <text evidence="8">Catalyzes the reaction which results in unsaturation at C-7 in the B ring of sterols.</text>
</comment>
<dbReference type="Pfam" id="PF04622">
    <property type="entry name" value="ERG2_Sigma1R"/>
    <property type="match status" value="1"/>
</dbReference>
<feature type="transmembrane region" description="Helical" evidence="8">
    <location>
        <begin position="6"/>
        <end position="31"/>
    </location>
</feature>
<dbReference type="Proteomes" id="UP001498771">
    <property type="component" value="Unassembled WGS sequence"/>
</dbReference>
<protein>
    <recommendedName>
        <fullName evidence="8">C-8 sterol isomerase</fullName>
        <ecNumber evidence="8">5.-.-.-</ecNumber>
    </recommendedName>
    <alternativeName>
        <fullName evidence="8">Delta-8--delta-7 sterol isomerase</fullName>
    </alternativeName>
</protein>